<comment type="caution">
    <text evidence="9">The sequence shown here is derived from an EMBL/GenBank/DDBJ whole genome shotgun (WGS) entry which is preliminary data.</text>
</comment>
<name>A0A8J5UKN1_9ASCO</name>
<feature type="region of interest" description="Disordered" evidence="7">
    <location>
        <begin position="373"/>
        <end position="392"/>
    </location>
</feature>
<evidence type="ECO:0000259" key="8">
    <source>
        <dbReference type="Pfam" id="PF04695"/>
    </source>
</evidence>
<proteinExistence type="inferred from homology"/>
<evidence type="ECO:0000256" key="3">
    <source>
        <dbReference type="ARBA" id="ARBA00022927"/>
    </source>
</evidence>
<comment type="function">
    <text evidence="5">Component of the PEX13-PEX14 docking complex, a translocon channel that specifically mediates the import of peroxisomal cargo proteins bound to PEX5 receptor. The PEX13-PEX14 docking complex forms a large import pore which can be opened to a diameter of about 9 nm. Mechanistically, PEX5 receptor along with cargo proteins associates with the PEX14 subunit of the PEX13-PEX14 docking complex in the cytosol, leading to the insertion of the receptor into the organelle membrane with the concomitant translocation of the cargo into the peroxisome matrix.</text>
</comment>
<evidence type="ECO:0000256" key="7">
    <source>
        <dbReference type="SAM" id="MobiDB-lite"/>
    </source>
</evidence>
<feature type="coiled-coil region" evidence="6">
    <location>
        <begin position="213"/>
        <end position="240"/>
    </location>
</feature>
<evidence type="ECO:0000256" key="6">
    <source>
        <dbReference type="SAM" id="Coils"/>
    </source>
</evidence>
<dbReference type="RefSeq" id="XP_049262305.1">
    <property type="nucleotide sequence ID" value="XM_049408421.1"/>
</dbReference>
<dbReference type="AlphaFoldDB" id="A0A8J5UKN1"/>
<feature type="domain" description="Peroxisome membrane anchor protein Pex14p N-terminal" evidence="8">
    <location>
        <begin position="2"/>
        <end position="46"/>
    </location>
</feature>
<evidence type="ECO:0000313" key="9">
    <source>
        <dbReference type="EMBL" id="KAG7662072.1"/>
    </source>
</evidence>
<keyword evidence="10" id="KW-1185">Reference proteome</keyword>
<keyword evidence="6" id="KW-0175">Coiled coil</keyword>
<dbReference type="OrthoDB" id="5549158at2759"/>
<dbReference type="GO" id="GO:1990429">
    <property type="term" value="C:peroxisomal importomer complex"/>
    <property type="evidence" value="ECO:0007669"/>
    <property type="project" value="TreeGrafter"/>
</dbReference>
<feature type="compositionally biased region" description="Basic and acidic residues" evidence="7">
    <location>
        <begin position="285"/>
        <end position="305"/>
    </location>
</feature>
<dbReference type="PANTHER" id="PTHR23058:SF0">
    <property type="entry name" value="PEROXISOMAL MEMBRANE PROTEIN PEX14"/>
    <property type="match status" value="1"/>
</dbReference>
<dbReference type="GO" id="GO:0016560">
    <property type="term" value="P:protein import into peroxisome matrix, docking"/>
    <property type="evidence" value="ECO:0007669"/>
    <property type="project" value="UniProtKB-UniRule"/>
</dbReference>
<dbReference type="PANTHER" id="PTHR23058">
    <property type="entry name" value="PEROXISOMAL MEMBRANE PROTEIN PEX14"/>
    <property type="match status" value="1"/>
</dbReference>
<feature type="region of interest" description="Disordered" evidence="7">
    <location>
        <begin position="279"/>
        <end position="323"/>
    </location>
</feature>
<dbReference type="GO" id="GO:0005102">
    <property type="term" value="F:signaling receptor binding"/>
    <property type="evidence" value="ECO:0007669"/>
    <property type="project" value="TreeGrafter"/>
</dbReference>
<accession>A0A8J5UKN1</accession>
<gene>
    <name evidence="9" type="ORF">J8A68_004460</name>
</gene>
<evidence type="ECO:0000256" key="2">
    <source>
        <dbReference type="ARBA" id="ARBA00022448"/>
    </source>
</evidence>
<keyword evidence="3 5" id="KW-0653">Protein transport</keyword>
<feature type="region of interest" description="Disordered" evidence="7">
    <location>
        <begin position="38"/>
        <end position="82"/>
    </location>
</feature>
<keyword evidence="2 5" id="KW-0813">Transport</keyword>
<protein>
    <recommendedName>
        <fullName evidence="5">Peroxisomal membrane protein PEX14</fullName>
    </recommendedName>
    <alternativeName>
        <fullName evidence="5">Peroxin-14</fullName>
    </alternativeName>
</protein>
<organism evidence="9 10">
    <name type="scientific">[Candida] subhashii</name>
    <dbReference type="NCBI Taxonomy" id="561895"/>
    <lineage>
        <taxon>Eukaryota</taxon>
        <taxon>Fungi</taxon>
        <taxon>Dikarya</taxon>
        <taxon>Ascomycota</taxon>
        <taxon>Saccharomycotina</taxon>
        <taxon>Pichiomycetes</taxon>
        <taxon>Debaryomycetaceae</taxon>
        <taxon>Spathaspora</taxon>
    </lineage>
</organism>
<feature type="region of interest" description="Disordered" evidence="7">
    <location>
        <begin position="244"/>
        <end position="265"/>
    </location>
</feature>
<reference evidence="9 10" key="1">
    <citation type="journal article" date="2021" name="DNA Res.">
        <title>Genome analysis of Candida subhashii reveals its hybrid nature and dual mitochondrial genome conformations.</title>
        <authorList>
            <person name="Mixao V."/>
            <person name="Hegedusova E."/>
            <person name="Saus E."/>
            <person name="Pryszcz L.P."/>
            <person name="Cillingova A."/>
            <person name="Nosek J."/>
            <person name="Gabaldon T."/>
        </authorList>
    </citation>
    <scope>NUCLEOTIDE SEQUENCE [LARGE SCALE GENOMIC DNA]</scope>
    <source>
        <strain evidence="9 10">CBS 10753</strain>
    </source>
</reference>
<dbReference type="GO" id="GO:0005778">
    <property type="term" value="C:peroxisomal membrane"/>
    <property type="evidence" value="ECO:0007669"/>
    <property type="project" value="UniProtKB-SubCell"/>
</dbReference>
<comment type="subcellular location">
    <subcellularLocation>
        <location evidence="1">Membrane</location>
    </subcellularLocation>
    <subcellularLocation>
        <location evidence="5">Peroxisome membrane</location>
    </subcellularLocation>
</comment>
<dbReference type="InterPro" id="IPR006785">
    <property type="entry name" value="Pex14_N"/>
</dbReference>
<keyword evidence="4 5" id="KW-0472">Membrane</keyword>
<evidence type="ECO:0000313" key="10">
    <source>
        <dbReference type="Proteomes" id="UP000694255"/>
    </source>
</evidence>
<sequence>MDEELIKSAVSFLRDPQVASSPLTKKVEFLESKGLNQSEIEEALRRANEGTNSQVATTTTASPTATTTTTSVVSPSQPNLPPIDYYNAPPPPPERSWKDYFIMATATAGVMYGLHQVVTKYLIPTIIPPSQSAIEKDKERIDEEFLKIDKILEQLTEDQQNIKNENEIKLKDIDTVIENVNDFLSRYNKDKLKFDDDLRLMKLEIDNLSNSIQKNMKLTKEDINEELSDINQELQSLKNLIKARGSTSTGNNQSNGGIERKIAPASSIPSASEILKRAKAASASKVEDKSSSKESTPEIVEKKEQSQSPLAQHVEPVNQSSDRVGAITVGGVTAGGIPAWQLRDKEREEKEEAVKKIGTPEASSPVVATAVSPTVGSGIPAWQMNNSTGGMDAKSEEVIKDKIASIGVPSWQLNSAANPQ</sequence>
<keyword evidence="5" id="KW-0576">Peroxisome</keyword>
<dbReference type="GeneID" id="73471260"/>
<evidence type="ECO:0000256" key="1">
    <source>
        <dbReference type="ARBA" id="ARBA00004370"/>
    </source>
</evidence>
<dbReference type="InterPro" id="IPR025655">
    <property type="entry name" value="PEX14"/>
</dbReference>
<feature type="compositionally biased region" description="Low complexity" evidence="7">
    <location>
        <begin position="53"/>
        <end position="77"/>
    </location>
</feature>
<evidence type="ECO:0000256" key="4">
    <source>
        <dbReference type="ARBA" id="ARBA00023136"/>
    </source>
</evidence>
<dbReference type="Proteomes" id="UP000694255">
    <property type="component" value="Unassembled WGS sequence"/>
</dbReference>
<dbReference type="EMBL" id="JAGSYN010000185">
    <property type="protein sequence ID" value="KAG7662072.1"/>
    <property type="molecule type" value="Genomic_DNA"/>
</dbReference>
<comment type="similarity">
    <text evidence="5">Belongs to the peroxin-14 family.</text>
</comment>
<feature type="compositionally biased region" description="Polar residues" evidence="7">
    <location>
        <begin position="245"/>
        <end position="256"/>
    </location>
</feature>
<evidence type="ECO:0000256" key="5">
    <source>
        <dbReference type="RuleBase" id="RU367032"/>
    </source>
</evidence>
<dbReference type="Pfam" id="PF04695">
    <property type="entry name" value="Pex14_N"/>
    <property type="match status" value="1"/>
</dbReference>